<reference evidence="3 4" key="1">
    <citation type="journal article" date="2011" name="Genome Biol. Evol.">
        <title>Integration of the genetic map and genome assembly of fugu facilitates insights into distinct features of genome evolution in teleosts and mammals.</title>
        <authorList>
            <person name="Kai W."/>
            <person name="Kikuchi K."/>
            <person name="Tohari S."/>
            <person name="Chew A.K."/>
            <person name="Tay A."/>
            <person name="Fujiwara A."/>
            <person name="Hosoya S."/>
            <person name="Suetake H."/>
            <person name="Naruse K."/>
            <person name="Brenner S."/>
            <person name="Suzuki Y."/>
            <person name="Venkatesh B."/>
        </authorList>
    </citation>
    <scope>NUCLEOTIDE SEQUENCE [LARGE SCALE GENOMIC DNA]</scope>
</reference>
<dbReference type="InParanoid" id="A0A674NJ58"/>
<keyword evidence="1" id="KW-0813">Transport</keyword>
<dbReference type="InterPro" id="IPR018222">
    <property type="entry name" value="Nuclear_transport_factor_2_euk"/>
</dbReference>
<feature type="domain" description="NTF2" evidence="2">
    <location>
        <begin position="16"/>
        <end position="128"/>
    </location>
</feature>
<reference evidence="3" key="2">
    <citation type="submission" date="2025-08" db="UniProtKB">
        <authorList>
            <consortium name="Ensembl"/>
        </authorList>
    </citation>
    <scope>IDENTIFICATION</scope>
</reference>
<name>A0A674NJ58_TAKRU</name>
<dbReference type="GeneTree" id="ENSGT00510000047030"/>
<dbReference type="GO" id="GO:0006913">
    <property type="term" value="P:nucleocytoplasmic transport"/>
    <property type="evidence" value="ECO:0007669"/>
    <property type="project" value="UniProtKB-UniRule"/>
</dbReference>
<comment type="function">
    <text evidence="1">Has a role in nuclear-cytoplasmic transport of proteins and mRNAs.</text>
</comment>
<dbReference type="Proteomes" id="UP000005226">
    <property type="component" value="Chromosome 9"/>
</dbReference>
<dbReference type="FunFam" id="3.10.450.50:FF:000073">
    <property type="entry name" value="Zgc:101555"/>
    <property type="match status" value="1"/>
</dbReference>
<dbReference type="CDD" id="cd00780">
    <property type="entry name" value="NTF2"/>
    <property type="match status" value="1"/>
</dbReference>
<dbReference type="Ensembl" id="ENSTRUT00000061131.1">
    <property type="protein sequence ID" value="ENSTRUP00000073654.1"/>
    <property type="gene ID" value="ENSTRUG00000032507.1"/>
</dbReference>
<dbReference type="GO" id="GO:0051028">
    <property type="term" value="P:mRNA transport"/>
    <property type="evidence" value="ECO:0007669"/>
    <property type="project" value="UniProtKB-UniRule"/>
</dbReference>
<sequence>MVDHQQPQQQPPWEQIGSSFVHHYYKMFDTDRGQLASLYVSMRHLDFQGKKAIMDKLNVSSCRCHPTAKPTVLNTCAQDHQPTLDQCIASMVVGQLKADNDHIMGFHQCFILKHIGDAWVCTNDMFRLAIHNFG</sequence>
<dbReference type="FunCoup" id="A0A674NJ58">
    <property type="interactions" value="2371"/>
</dbReference>
<accession>A0A674NJ58</accession>
<dbReference type="PANTHER" id="PTHR12612">
    <property type="entry name" value="NUCLEAR TRANSPORT FACTOR 2"/>
    <property type="match status" value="1"/>
</dbReference>
<dbReference type="InterPro" id="IPR045875">
    <property type="entry name" value="NTF2"/>
</dbReference>
<dbReference type="OMA" id="WEQVGTS"/>
<keyword evidence="4" id="KW-1185">Reference proteome</keyword>
<reference evidence="3" key="3">
    <citation type="submission" date="2025-09" db="UniProtKB">
        <authorList>
            <consortium name="Ensembl"/>
        </authorList>
    </citation>
    <scope>IDENTIFICATION</scope>
</reference>
<proteinExistence type="predicted"/>
<organism evidence="3 4">
    <name type="scientific">Takifugu rubripes</name>
    <name type="common">Japanese pufferfish</name>
    <name type="synonym">Fugu rubripes</name>
    <dbReference type="NCBI Taxonomy" id="31033"/>
    <lineage>
        <taxon>Eukaryota</taxon>
        <taxon>Metazoa</taxon>
        <taxon>Chordata</taxon>
        <taxon>Craniata</taxon>
        <taxon>Vertebrata</taxon>
        <taxon>Euteleostomi</taxon>
        <taxon>Actinopterygii</taxon>
        <taxon>Neopterygii</taxon>
        <taxon>Teleostei</taxon>
        <taxon>Neoteleostei</taxon>
        <taxon>Acanthomorphata</taxon>
        <taxon>Eupercaria</taxon>
        <taxon>Tetraodontiformes</taxon>
        <taxon>Tetradontoidea</taxon>
        <taxon>Tetraodontidae</taxon>
        <taxon>Takifugu</taxon>
    </lineage>
</organism>
<dbReference type="GO" id="GO:0015031">
    <property type="term" value="P:protein transport"/>
    <property type="evidence" value="ECO:0007669"/>
    <property type="project" value="UniProtKB-KW"/>
</dbReference>
<comment type="subcellular location">
    <subcellularLocation>
        <location evidence="1">Cytoplasm</location>
    </subcellularLocation>
    <subcellularLocation>
        <location evidence="1">Nucleus</location>
    </subcellularLocation>
</comment>
<dbReference type="Pfam" id="PF02136">
    <property type="entry name" value="NTF2"/>
    <property type="match status" value="1"/>
</dbReference>
<keyword evidence="1" id="KW-0539">Nucleus</keyword>
<evidence type="ECO:0000313" key="4">
    <source>
        <dbReference type="Proteomes" id="UP000005226"/>
    </source>
</evidence>
<dbReference type="GO" id="GO:0005737">
    <property type="term" value="C:cytoplasm"/>
    <property type="evidence" value="ECO:0007669"/>
    <property type="project" value="UniProtKB-SubCell"/>
</dbReference>
<keyword evidence="1" id="KW-0653">Protein transport</keyword>
<dbReference type="SUPFAM" id="SSF54427">
    <property type="entry name" value="NTF2-like"/>
    <property type="match status" value="1"/>
</dbReference>
<evidence type="ECO:0000256" key="1">
    <source>
        <dbReference type="RuleBase" id="RU369002"/>
    </source>
</evidence>
<dbReference type="Gene3D" id="3.10.450.50">
    <property type="match status" value="1"/>
</dbReference>
<protein>
    <recommendedName>
        <fullName evidence="1">NTF2-related export protein</fullName>
    </recommendedName>
</protein>
<evidence type="ECO:0000259" key="2">
    <source>
        <dbReference type="PROSITE" id="PS50177"/>
    </source>
</evidence>
<dbReference type="GO" id="GO:0005634">
    <property type="term" value="C:nucleus"/>
    <property type="evidence" value="ECO:0007669"/>
    <property type="project" value="UniProtKB-SubCell"/>
</dbReference>
<dbReference type="InterPro" id="IPR032710">
    <property type="entry name" value="NTF2-like_dom_sf"/>
</dbReference>
<dbReference type="AlphaFoldDB" id="A0A674NJ58"/>
<dbReference type="InterPro" id="IPR002075">
    <property type="entry name" value="NTF2_dom"/>
</dbReference>
<keyword evidence="1" id="KW-0963">Cytoplasm</keyword>
<dbReference type="PROSITE" id="PS50177">
    <property type="entry name" value="NTF2_DOMAIN"/>
    <property type="match status" value="1"/>
</dbReference>
<evidence type="ECO:0000313" key="3">
    <source>
        <dbReference type="Ensembl" id="ENSTRUP00000073654.1"/>
    </source>
</evidence>